<protein>
    <recommendedName>
        <fullName evidence="2">Inner membrane protein YgaP-like transmembrane domain-containing protein</fullName>
    </recommendedName>
</protein>
<dbReference type="AlphaFoldDB" id="A0A2M7H4C6"/>
<evidence type="ECO:0000256" key="1">
    <source>
        <dbReference type="SAM" id="Phobius"/>
    </source>
</evidence>
<dbReference type="InterPro" id="IPR021309">
    <property type="entry name" value="YgaP-like_TM"/>
</dbReference>
<sequence>MPTLLLLSYLPLGVFVAILQRHIMRKVKWSQRVIKQPGEVTHKNIGLPDRLLRLTIAIVVLVYGLWVGSELAVVIAGYTFYEALAKWCGLYALVGRNTCPIN</sequence>
<proteinExistence type="predicted"/>
<keyword evidence="1" id="KW-0812">Transmembrane</keyword>
<feature type="transmembrane region" description="Helical" evidence="1">
    <location>
        <begin position="6"/>
        <end position="24"/>
    </location>
</feature>
<reference evidence="3 4" key="1">
    <citation type="submission" date="2017-09" db="EMBL/GenBank/DDBJ databases">
        <title>Depth-based differentiation of microbial function through sediment-hosted aquifers and enrichment of novel symbionts in the deep terrestrial subsurface.</title>
        <authorList>
            <person name="Probst A.J."/>
            <person name="Ladd B."/>
            <person name="Jarett J.K."/>
            <person name="Geller-Mcgrath D.E."/>
            <person name="Sieber C.M."/>
            <person name="Emerson J.B."/>
            <person name="Anantharaman K."/>
            <person name="Thomas B.C."/>
            <person name="Malmstrom R."/>
            <person name="Stieglmeier M."/>
            <person name="Klingl A."/>
            <person name="Woyke T."/>
            <person name="Ryan C.M."/>
            <person name="Banfield J.F."/>
        </authorList>
    </citation>
    <scope>NUCLEOTIDE SEQUENCE [LARGE SCALE GENOMIC DNA]</scope>
    <source>
        <strain evidence="3">CG15_BIG_FIL_POST_REV_8_21_14_020_45_12</strain>
    </source>
</reference>
<organism evidence="3 4">
    <name type="scientific">Candidatus Kerfeldbacteria bacterium CG15_BIG_FIL_POST_REV_8_21_14_020_45_12</name>
    <dbReference type="NCBI Taxonomy" id="2014247"/>
    <lineage>
        <taxon>Bacteria</taxon>
        <taxon>Candidatus Kerfeldiibacteriota</taxon>
    </lineage>
</organism>
<keyword evidence="1" id="KW-1133">Transmembrane helix</keyword>
<keyword evidence="1" id="KW-0472">Membrane</keyword>
<dbReference type="Proteomes" id="UP000230292">
    <property type="component" value="Unassembled WGS sequence"/>
</dbReference>
<feature type="domain" description="Inner membrane protein YgaP-like transmembrane" evidence="2">
    <location>
        <begin position="43"/>
        <end position="100"/>
    </location>
</feature>
<evidence type="ECO:0000313" key="4">
    <source>
        <dbReference type="Proteomes" id="UP000230292"/>
    </source>
</evidence>
<gene>
    <name evidence="3" type="ORF">COW24_02080</name>
</gene>
<evidence type="ECO:0000259" key="2">
    <source>
        <dbReference type="Pfam" id="PF11127"/>
    </source>
</evidence>
<feature type="transmembrane region" description="Helical" evidence="1">
    <location>
        <begin position="51"/>
        <end position="81"/>
    </location>
</feature>
<comment type="caution">
    <text evidence="3">The sequence shown here is derived from an EMBL/GenBank/DDBJ whole genome shotgun (WGS) entry which is preliminary data.</text>
</comment>
<dbReference type="EMBL" id="PFGC01000027">
    <property type="protein sequence ID" value="PIW37069.1"/>
    <property type="molecule type" value="Genomic_DNA"/>
</dbReference>
<evidence type="ECO:0000313" key="3">
    <source>
        <dbReference type="EMBL" id="PIW37069.1"/>
    </source>
</evidence>
<accession>A0A2M7H4C6</accession>
<dbReference type="Pfam" id="PF11127">
    <property type="entry name" value="YgaP-like_TM"/>
    <property type="match status" value="1"/>
</dbReference>
<name>A0A2M7H4C6_9BACT</name>